<protein>
    <recommendedName>
        <fullName evidence="1">MAM domain-containing protein</fullName>
    </recommendedName>
</protein>
<dbReference type="AlphaFoldDB" id="A0A9D4N4I0"/>
<dbReference type="PROSITE" id="PS50060">
    <property type="entry name" value="MAM_2"/>
    <property type="match status" value="1"/>
</dbReference>
<organism evidence="2 3">
    <name type="scientific">Dreissena polymorpha</name>
    <name type="common">Zebra mussel</name>
    <name type="synonym">Mytilus polymorpha</name>
    <dbReference type="NCBI Taxonomy" id="45954"/>
    <lineage>
        <taxon>Eukaryota</taxon>
        <taxon>Metazoa</taxon>
        <taxon>Spiralia</taxon>
        <taxon>Lophotrochozoa</taxon>
        <taxon>Mollusca</taxon>
        <taxon>Bivalvia</taxon>
        <taxon>Autobranchia</taxon>
        <taxon>Heteroconchia</taxon>
        <taxon>Euheterodonta</taxon>
        <taxon>Imparidentia</taxon>
        <taxon>Neoheterodontei</taxon>
        <taxon>Myida</taxon>
        <taxon>Dreissenoidea</taxon>
        <taxon>Dreissenidae</taxon>
        <taxon>Dreissena</taxon>
    </lineage>
</organism>
<dbReference type="Pfam" id="PF00629">
    <property type="entry name" value="MAM"/>
    <property type="match status" value="1"/>
</dbReference>
<dbReference type="Gene3D" id="2.60.120.200">
    <property type="match status" value="1"/>
</dbReference>
<sequence length="71" mass="7780">MPSGATDGVWSQGQFGILSDVNYQVMFDFVRSASVKGYIAIDDIVFTPGTCQSRFCLSEAVLTTLFKLMMS</sequence>
<dbReference type="GO" id="GO:0016020">
    <property type="term" value="C:membrane"/>
    <property type="evidence" value="ECO:0007669"/>
    <property type="project" value="InterPro"/>
</dbReference>
<name>A0A9D4N4I0_DREPO</name>
<accession>A0A9D4N4I0</accession>
<reference evidence="2" key="2">
    <citation type="submission" date="2020-11" db="EMBL/GenBank/DDBJ databases">
        <authorList>
            <person name="McCartney M.A."/>
            <person name="Auch B."/>
            <person name="Kono T."/>
            <person name="Mallez S."/>
            <person name="Becker A."/>
            <person name="Gohl D.M."/>
            <person name="Silverstein K.A.T."/>
            <person name="Koren S."/>
            <person name="Bechman K.B."/>
            <person name="Herman A."/>
            <person name="Abrahante J.E."/>
            <person name="Garbe J."/>
        </authorList>
    </citation>
    <scope>NUCLEOTIDE SEQUENCE</scope>
    <source>
        <strain evidence="2">Duluth1</strain>
        <tissue evidence="2">Whole animal</tissue>
    </source>
</reference>
<dbReference type="EMBL" id="JAIWYP010000001">
    <property type="protein sequence ID" value="KAH3887681.1"/>
    <property type="molecule type" value="Genomic_DNA"/>
</dbReference>
<dbReference type="Proteomes" id="UP000828390">
    <property type="component" value="Unassembled WGS sequence"/>
</dbReference>
<dbReference type="InterPro" id="IPR000998">
    <property type="entry name" value="MAM_dom"/>
</dbReference>
<evidence type="ECO:0000313" key="2">
    <source>
        <dbReference type="EMBL" id="KAH3887681.1"/>
    </source>
</evidence>
<comment type="caution">
    <text evidence="2">The sequence shown here is derived from an EMBL/GenBank/DDBJ whole genome shotgun (WGS) entry which is preliminary data.</text>
</comment>
<reference evidence="2" key="1">
    <citation type="journal article" date="2019" name="bioRxiv">
        <title>The Genome of the Zebra Mussel, Dreissena polymorpha: A Resource for Invasive Species Research.</title>
        <authorList>
            <person name="McCartney M.A."/>
            <person name="Auch B."/>
            <person name="Kono T."/>
            <person name="Mallez S."/>
            <person name="Zhang Y."/>
            <person name="Obille A."/>
            <person name="Becker A."/>
            <person name="Abrahante J.E."/>
            <person name="Garbe J."/>
            <person name="Badalamenti J.P."/>
            <person name="Herman A."/>
            <person name="Mangelson H."/>
            <person name="Liachko I."/>
            <person name="Sullivan S."/>
            <person name="Sone E.D."/>
            <person name="Koren S."/>
            <person name="Silverstein K.A.T."/>
            <person name="Beckman K.B."/>
            <person name="Gohl D.M."/>
        </authorList>
    </citation>
    <scope>NUCLEOTIDE SEQUENCE</scope>
    <source>
        <strain evidence="2">Duluth1</strain>
        <tissue evidence="2">Whole animal</tissue>
    </source>
</reference>
<feature type="domain" description="MAM" evidence="1">
    <location>
        <begin position="1"/>
        <end position="53"/>
    </location>
</feature>
<proteinExistence type="predicted"/>
<keyword evidence="3" id="KW-1185">Reference proteome</keyword>
<dbReference type="InterPro" id="IPR013320">
    <property type="entry name" value="ConA-like_dom_sf"/>
</dbReference>
<dbReference type="SUPFAM" id="SSF49899">
    <property type="entry name" value="Concanavalin A-like lectins/glucanases"/>
    <property type="match status" value="1"/>
</dbReference>
<evidence type="ECO:0000313" key="3">
    <source>
        <dbReference type="Proteomes" id="UP000828390"/>
    </source>
</evidence>
<evidence type="ECO:0000259" key="1">
    <source>
        <dbReference type="PROSITE" id="PS50060"/>
    </source>
</evidence>
<gene>
    <name evidence="2" type="ORF">DPMN_011699</name>
</gene>